<dbReference type="STRING" id="27334.A0A0A2JDA7"/>
<keyword evidence="5 7" id="KW-0720">Serine protease</keyword>
<feature type="active site" description="Charge relay system" evidence="7">
    <location>
        <position position="479"/>
    </location>
</feature>
<organism evidence="10 11">
    <name type="scientific">Penicillium expansum</name>
    <name type="common">Blue mold rot fungus</name>
    <dbReference type="NCBI Taxonomy" id="27334"/>
    <lineage>
        <taxon>Eukaryota</taxon>
        <taxon>Fungi</taxon>
        <taxon>Dikarya</taxon>
        <taxon>Ascomycota</taxon>
        <taxon>Pezizomycotina</taxon>
        <taxon>Eurotiomycetes</taxon>
        <taxon>Eurotiomycetidae</taxon>
        <taxon>Eurotiales</taxon>
        <taxon>Aspergillaceae</taxon>
        <taxon>Penicillium</taxon>
    </lineage>
</organism>
<evidence type="ECO:0000313" key="11">
    <source>
        <dbReference type="Proteomes" id="UP000030143"/>
    </source>
</evidence>
<keyword evidence="3" id="KW-0732">Signal</keyword>
<dbReference type="InterPro" id="IPR056002">
    <property type="entry name" value="DUF7580"/>
</dbReference>
<dbReference type="InterPro" id="IPR023828">
    <property type="entry name" value="Peptidase_S8_Ser-AS"/>
</dbReference>
<evidence type="ECO:0000256" key="2">
    <source>
        <dbReference type="ARBA" id="ARBA00022670"/>
    </source>
</evidence>
<dbReference type="PANTHER" id="PTHR43806:SF11">
    <property type="entry name" value="CEREVISIN-RELATED"/>
    <property type="match status" value="1"/>
</dbReference>
<keyword evidence="4 7" id="KW-0378">Hydrolase</keyword>
<dbReference type="InterPro" id="IPR050131">
    <property type="entry name" value="Peptidase_S8_subtilisin-like"/>
</dbReference>
<reference evidence="10 11" key="1">
    <citation type="journal article" date="2015" name="Mol. Plant Microbe Interact.">
        <title>Genome, transcriptome, and functional analyses of Penicillium expansum provide new insights into secondary metabolism and pathogenicity.</title>
        <authorList>
            <person name="Ballester A.R."/>
            <person name="Marcet-Houben M."/>
            <person name="Levin E."/>
            <person name="Sela N."/>
            <person name="Selma-Lazaro C."/>
            <person name="Carmona L."/>
            <person name="Wisniewski M."/>
            <person name="Droby S."/>
            <person name="Gonzalez-Candelas L."/>
            <person name="Gabaldon T."/>
        </authorList>
    </citation>
    <scope>NUCLEOTIDE SEQUENCE [LARGE SCALE GENOMIC DNA]</scope>
    <source>
        <strain evidence="10 11">MD-8</strain>
    </source>
</reference>
<dbReference type="PANTHER" id="PTHR43806">
    <property type="entry name" value="PEPTIDASE S8"/>
    <property type="match status" value="1"/>
</dbReference>
<evidence type="ECO:0000256" key="4">
    <source>
        <dbReference type="ARBA" id="ARBA00022801"/>
    </source>
</evidence>
<name>A0A0A2JDA7_PENEN</name>
<accession>A0A0A2JDA7</accession>
<evidence type="ECO:0000259" key="9">
    <source>
        <dbReference type="Pfam" id="PF24476"/>
    </source>
</evidence>
<keyword evidence="6" id="KW-0865">Zymogen</keyword>
<dbReference type="InterPro" id="IPR036852">
    <property type="entry name" value="Peptidase_S8/S53_dom_sf"/>
</dbReference>
<evidence type="ECO:0000256" key="3">
    <source>
        <dbReference type="ARBA" id="ARBA00022729"/>
    </source>
</evidence>
<comment type="similarity">
    <text evidence="1 7">Belongs to the peptidase S8 family.</text>
</comment>
<evidence type="ECO:0000256" key="7">
    <source>
        <dbReference type="PROSITE-ProRule" id="PRU01240"/>
    </source>
</evidence>
<keyword evidence="11" id="KW-1185">Reference proteome</keyword>
<dbReference type="RefSeq" id="XP_016595976.1">
    <property type="nucleotide sequence ID" value="XM_016743254.1"/>
</dbReference>
<dbReference type="SUPFAM" id="SSF52743">
    <property type="entry name" value="Subtilisin-like"/>
    <property type="match status" value="1"/>
</dbReference>
<dbReference type="CDD" id="cd00306">
    <property type="entry name" value="Peptidases_S8_S53"/>
    <property type="match status" value="1"/>
</dbReference>
<dbReference type="GeneID" id="27678673"/>
<dbReference type="GO" id="GO:0004252">
    <property type="term" value="F:serine-type endopeptidase activity"/>
    <property type="evidence" value="ECO:0007669"/>
    <property type="project" value="UniProtKB-UniRule"/>
</dbReference>
<sequence>MLRSSESVEAFFHGDVRSPQRLQQKFQGILRTVSAFARVDSVINSPSWSAAEDAPPDSCHEKDVEDGFIMISNRAQARGTHNEADTIDNLIESSRQFKNMLMRHETQHETLDYTAEKDFTGSNLHAEEVLGVPGDRVRSGLQTLFAVLVQQLQCCNRGHFMRLKMNGFVDQLNMQSKLFFDAYLSSEYIRTPPRWVRSKCTIATDAIANAEDHDCGFIDKAETLNKDLSILLQETLEKSSGDDPQEQFRVEYPGSQTAKIQLDGPYPLKSAAAPTKSLSELLNCVSNHSKSSARIDTFDRDMMCLNLALSLLHLSTTGWRRASWRTDCNTGDGIFFLRDPATQTIVDITKPYLSYALNDEVESEDDDGLSCDPQLLDFAKLILEIHRQEIIPLRNEGSKLSKRKLLEDILKLINDVRKFRGGDQMFKLAVKACLDAAGKEAAQDKSDKYRLQRYIFYKIVRPLDKYAAFPEFSTSVLEDSSVQNSEESQESPFDWETGHDTTEDKLPKQWDDKLGHGTMVTRLLMRVSPEAELFIAKVSSDTEHCIPKNKLYCIAEAINWAVQKWDVDIITMSLALQEENPDIDQALNEALDPSYDGATRKIVFAAAGNNSGGNARRSWPARKNNVIAVHVTDGLGTGVNINPSSEGDLCFATLGCGIEHTLWTEDGDTNIYISGTSFATPIAAGIAANVLEYARHRVDNLTETRKERLYSGGCMKKVFEAMSSKRGDCHYVQPWTFWNERFRGGWWRNTHFPIDNPDNIGEALKQIIAEY</sequence>
<keyword evidence="2 7" id="KW-0645">Protease</keyword>
<dbReference type="GO" id="GO:0006508">
    <property type="term" value="P:proteolysis"/>
    <property type="evidence" value="ECO:0007669"/>
    <property type="project" value="UniProtKB-KW"/>
</dbReference>
<dbReference type="Proteomes" id="UP000030143">
    <property type="component" value="Unassembled WGS sequence"/>
</dbReference>
<gene>
    <name evidence="10" type="ORF">PEX2_059810</name>
</gene>
<evidence type="ECO:0000256" key="5">
    <source>
        <dbReference type="ARBA" id="ARBA00022825"/>
    </source>
</evidence>
<protein>
    <submittedName>
        <fullName evidence="10">Peptidase S8/S53, subtilisin/kexin/sedolisin</fullName>
    </submittedName>
</protein>
<dbReference type="Gene3D" id="3.40.50.200">
    <property type="entry name" value="Peptidase S8/S53 domain"/>
    <property type="match status" value="1"/>
</dbReference>
<dbReference type="VEuPathDB" id="FungiDB:PEXP_075000"/>
<evidence type="ECO:0000256" key="8">
    <source>
        <dbReference type="SAM" id="MobiDB-lite"/>
    </source>
</evidence>
<dbReference type="PROSITE" id="PS00138">
    <property type="entry name" value="SUBTILASE_SER"/>
    <property type="match status" value="1"/>
</dbReference>
<dbReference type="AlphaFoldDB" id="A0A0A2JDA7"/>
<dbReference type="EMBL" id="JQFZ01000251">
    <property type="protein sequence ID" value="KGO53349.1"/>
    <property type="molecule type" value="Genomic_DNA"/>
</dbReference>
<dbReference type="PROSITE" id="PS51892">
    <property type="entry name" value="SUBTILASE"/>
    <property type="match status" value="1"/>
</dbReference>
<evidence type="ECO:0000256" key="6">
    <source>
        <dbReference type="ARBA" id="ARBA00023145"/>
    </source>
</evidence>
<feature type="region of interest" description="Disordered" evidence="8">
    <location>
        <begin position="480"/>
        <end position="510"/>
    </location>
</feature>
<dbReference type="HOGENOM" id="CLU_338335_0_0_1"/>
<feature type="active site" description="Charge relay system" evidence="7">
    <location>
        <position position="516"/>
    </location>
</feature>
<feature type="compositionally biased region" description="Basic and acidic residues" evidence="8">
    <location>
        <begin position="496"/>
        <end position="510"/>
    </location>
</feature>
<feature type="domain" description="DUF7580" evidence="9">
    <location>
        <begin position="135"/>
        <end position="467"/>
    </location>
</feature>
<evidence type="ECO:0000313" key="10">
    <source>
        <dbReference type="EMBL" id="KGO53349.1"/>
    </source>
</evidence>
<feature type="active site" description="Charge relay system" evidence="7">
    <location>
        <position position="677"/>
    </location>
</feature>
<dbReference type="Pfam" id="PF24476">
    <property type="entry name" value="DUF7580"/>
    <property type="match status" value="1"/>
</dbReference>
<evidence type="ECO:0000256" key="1">
    <source>
        <dbReference type="ARBA" id="ARBA00011073"/>
    </source>
</evidence>
<comment type="caution">
    <text evidence="10">The sequence shown here is derived from an EMBL/GenBank/DDBJ whole genome shotgun (WGS) entry which is preliminary data.</text>
</comment>
<proteinExistence type="inferred from homology"/>